<protein>
    <submittedName>
        <fullName evidence="1">Uncharacterized protein</fullName>
    </submittedName>
</protein>
<name>A0ABY4CMM2_9BACL</name>
<evidence type="ECO:0000313" key="1">
    <source>
        <dbReference type="EMBL" id="UOF90766.1"/>
    </source>
</evidence>
<accession>A0ABY4CMM2</accession>
<proteinExistence type="predicted"/>
<dbReference type="RefSeq" id="WP_347437466.1">
    <property type="nucleotide sequence ID" value="NZ_CP089291.1"/>
</dbReference>
<organism evidence="1 2">
    <name type="scientific">Fodinisporobacter ferrooxydans</name>
    <dbReference type="NCBI Taxonomy" id="2901836"/>
    <lineage>
        <taxon>Bacteria</taxon>
        <taxon>Bacillati</taxon>
        <taxon>Bacillota</taxon>
        <taxon>Bacilli</taxon>
        <taxon>Bacillales</taxon>
        <taxon>Alicyclobacillaceae</taxon>
        <taxon>Fodinisporobacter</taxon>
    </lineage>
</organism>
<keyword evidence="2" id="KW-1185">Reference proteome</keyword>
<dbReference type="Proteomes" id="UP000830167">
    <property type="component" value="Chromosome"/>
</dbReference>
<gene>
    <name evidence="1" type="ORF">LSG31_00340</name>
</gene>
<sequence>MEKENTVSEMEVNEEFNSDKITVDFPADYKKYGFEKAWTELVSYWPIELIEVSIQTFEKHGVSERVKYAWFMYQTLIEQREKLLALKVVQ</sequence>
<evidence type="ECO:0000313" key="2">
    <source>
        <dbReference type="Proteomes" id="UP000830167"/>
    </source>
</evidence>
<reference evidence="1" key="1">
    <citation type="submission" date="2021-12" db="EMBL/GenBank/DDBJ databases">
        <title>Alicyclobacillaceae gen. nov., sp. nov., isolated from chalcocite enrichment system.</title>
        <authorList>
            <person name="Jiang Z."/>
        </authorList>
    </citation>
    <scope>NUCLEOTIDE SEQUENCE</scope>
    <source>
        <strain evidence="1">MYW30-H2</strain>
    </source>
</reference>
<dbReference type="EMBL" id="CP089291">
    <property type="protein sequence ID" value="UOF90766.1"/>
    <property type="molecule type" value="Genomic_DNA"/>
</dbReference>